<dbReference type="EMBL" id="JACHMJ010000001">
    <property type="protein sequence ID" value="MBB5843821.1"/>
    <property type="molecule type" value="Genomic_DNA"/>
</dbReference>
<evidence type="ECO:0000313" key="1">
    <source>
        <dbReference type="EMBL" id="MBB5843821.1"/>
    </source>
</evidence>
<gene>
    <name evidence="1" type="ORF">HD599_002144</name>
</gene>
<evidence type="ECO:0008006" key="3">
    <source>
        <dbReference type="Google" id="ProtNLM"/>
    </source>
</evidence>
<organism evidence="1 2">
    <name type="scientific">Conyzicola lurida</name>
    <dbReference type="NCBI Taxonomy" id="1172621"/>
    <lineage>
        <taxon>Bacteria</taxon>
        <taxon>Bacillati</taxon>
        <taxon>Actinomycetota</taxon>
        <taxon>Actinomycetes</taxon>
        <taxon>Micrococcales</taxon>
        <taxon>Microbacteriaceae</taxon>
        <taxon>Conyzicola</taxon>
    </lineage>
</organism>
<dbReference type="AlphaFoldDB" id="A0A841APY0"/>
<name>A0A841APY0_9MICO</name>
<comment type="caution">
    <text evidence="1">The sequence shown here is derived from an EMBL/GenBank/DDBJ whole genome shotgun (WGS) entry which is preliminary data.</text>
</comment>
<dbReference type="SUPFAM" id="SSF49373">
    <property type="entry name" value="Invasin/intimin cell-adhesion fragments"/>
    <property type="match status" value="1"/>
</dbReference>
<protein>
    <recommendedName>
        <fullName evidence="3">Ribosomally synthesized peptide with SipW-like signal peptide</fullName>
    </recommendedName>
</protein>
<dbReference type="Proteomes" id="UP000536685">
    <property type="component" value="Unassembled WGS sequence"/>
</dbReference>
<reference evidence="1 2" key="1">
    <citation type="submission" date="2020-08" db="EMBL/GenBank/DDBJ databases">
        <title>Sequencing the genomes of 1000 actinobacteria strains.</title>
        <authorList>
            <person name="Klenk H.-P."/>
        </authorList>
    </citation>
    <scope>NUCLEOTIDE SEQUENCE [LARGE SCALE GENOMIC DNA]</scope>
    <source>
        <strain evidence="1 2">DSM 105784</strain>
    </source>
</reference>
<sequence length="188" mass="18223">MPRARAAHRAEAPSFSSAGRFSIPRMITATLVAAIALVLSLSAVGGTYAFLSSSQSIALVSATGETSTTISAGTATLAVNGDAISMTALYPGITKTAEFTVTNTGSTSLALSVDSIAGPTAANGLTATVARGTCASAAPAFASGSLGLTLAAQASSTMCLSVAMPTTAPSSAQGVTSSLSVALTGTQP</sequence>
<dbReference type="Pfam" id="PF12389">
    <property type="entry name" value="Peptidase_M73"/>
    <property type="match status" value="1"/>
</dbReference>
<dbReference type="InterPro" id="IPR008964">
    <property type="entry name" value="Invasin/intimin_cell_adhesion"/>
</dbReference>
<dbReference type="InterPro" id="IPR022121">
    <property type="entry name" value="Peptidase_M73_camelysin"/>
</dbReference>
<keyword evidence="2" id="KW-1185">Reference proteome</keyword>
<proteinExistence type="predicted"/>
<evidence type="ECO:0000313" key="2">
    <source>
        <dbReference type="Proteomes" id="UP000536685"/>
    </source>
</evidence>
<accession>A0A841APY0</accession>